<evidence type="ECO:0008006" key="4">
    <source>
        <dbReference type="Google" id="ProtNLM"/>
    </source>
</evidence>
<keyword evidence="1" id="KW-0812">Transmembrane</keyword>
<name>A0AAJ0FZP6_9HYPO</name>
<dbReference type="EMBL" id="JASWJB010000142">
    <property type="protein sequence ID" value="KAK2595125.1"/>
    <property type="molecule type" value="Genomic_DNA"/>
</dbReference>
<keyword evidence="1" id="KW-0472">Membrane</keyword>
<keyword evidence="3" id="KW-1185">Reference proteome</keyword>
<feature type="transmembrane region" description="Helical" evidence="1">
    <location>
        <begin position="347"/>
        <end position="368"/>
    </location>
</feature>
<evidence type="ECO:0000313" key="2">
    <source>
        <dbReference type="EMBL" id="KAK2595125.1"/>
    </source>
</evidence>
<protein>
    <recommendedName>
        <fullName evidence="4">Mg2+ transporter protein</fullName>
    </recommendedName>
</protein>
<dbReference type="AlphaFoldDB" id="A0AAJ0FZP6"/>
<dbReference type="Gene3D" id="1.20.58.340">
    <property type="entry name" value="Magnesium transport protein CorA, transmembrane region"/>
    <property type="match status" value="1"/>
</dbReference>
<evidence type="ECO:0000313" key="3">
    <source>
        <dbReference type="Proteomes" id="UP001251528"/>
    </source>
</evidence>
<organism evidence="2 3">
    <name type="scientific">Conoideocrella luteorostrata</name>
    <dbReference type="NCBI Taxonomy" id="1105319"/>
    <lineage>
        <taxon>Eukaryota</taxon>
        <taxon>Fungi</taxon>
        <taxon>Dikarya</taxon>
        <taxon>Ascomycota</taxon>
        <taxon>Pezizomycotina</taxon>
        <taxon>Sordariomycetes</taxon>
        <taxon>Hypocreomycetidae</taxon>
        <taxon>Hypocreales</taxon>
        <taxon>Clavicipitaceae</taxon>
        <taxon>Conoideocrella</taxon>
    </lineage>
</organism>
<feature type="transmembrane region" description="Helical" evidence="1">
    <location>
        <begin position="380"/>
        <end position="404"/>
    </location>
</feature>
<feature type="transmembrane region" description="Helical" evidence="1">
    <location>
        <begin position="458"/>
        <end position="483"/>
    </location>
</feature>
<evidence type="ECO:0000256" key="1">
    <source>
        <dbReference type="SAM" id="Phobius"/>
    </source>
</evidence>
<feature type="transmembrane region" description="Helical" evidence="1">
    <location>
        <begin position="425"/>
        <end position="446"/>
    </location>
</feature>
<gene>
    <name evidence="2" type="ORF">QQS21_007151</name>
</gene>
<proteinExistence type="predicted"/>
<keyword evidence="1" id="KW-1133">Transmembrane helix</keyword>
<dbReference type="Proteomes" id="UP001251528">
    <property type="component" value="Unassembled WGS sequence"/>
</dbReference>
<accession>A0AAJ0FZP6</accession>
<sequence>MDISSATDNILTLYRLLGSIGSIAQAIRTERPGPLDLENWKNCTSLHVEGKRFFGAWDISFKDDQNGWTPLVDSFIHVHSDTQQNPSLPTIQAEDTIRLSIEAHAATAVPVATSSFTGLSSQWREADSNLWHHITTYETSVPARIVRYVRVFEDESKRPQAHILCRTFVIRQDEQRFTSMPDFFSAAELAEEIRTLDTAYRSVRTRHSWKQVLLLQVHHACLRFFAKSLKDLAYLFRADGTTNIDPAWAELRLWNLRQLTKHSYELRHLREVSDELVSTIESLIDVVKASDVSQRKLSNFVAIEMELRGYCREVEKRLQKLSEDLEQDLKLLELSRNVNQTRGVQQLTLLATIFLPLSLASGVLSMQTRFKDLGSLLYDFFGVIVLLGAIVVTSFLIMIVTGVVKDQESRLLRFGFYRERVRGKLTLVFSLGLASYGSIIISSFLVGMFKDISIGARILGYGSAAIFGLLLIFILLVGGVILYPW</sequence>
<reference evidence="2" key="1">
    <citation type="submission" date="2023-06" db="EMBL/GenBank/DDBJ databases">
        <title>Conoideocrella luteorostrata (Hypocreales: Clavicipitaceae), a potential biocontrol fungus for elongate hemlock scale in United States Christmas tree production areas.</title>
        <authorList>
            <person name="Barrett H."/>
            <person name="Lovett B."/>
            <person name="Macias A.M."/>
            <person name="Stajich J.E."/>
            <person name="Kasson M.T."/>
        </authorList>
    </citation>
    <scope>NUCLEOTIDE SEQUENCE</scope>
    <source>
        <strain evidence="2">ARSEF 14590</strain>
    </source>
</reference>
<comment type="caution">
    <text evidence="2">The sequence shown here is derived from an EMBL/GenBank/DDBJ whole genome shotgun (WGS) entry which is preliminary data.</text>
</comment>